<dbReference type="EMBL" id="BMKR01000064">
    <property type="protein sequence ID" value="GGG13728.1"/>
    <property type="molecule type" value="Genomic_DNA"/>
</dbReference>
<organism evidence="1 2">
    <name type="scientific">Paenibacillus albidus</name>
    <dbReference type="NCBI Taxonomy" id="2041023"/>
    <lineage>
        <taxon>Bacteria</taxon>
        <taxon>Bacillati</taxon>
        <taxon>Bacillota</taxon>
        <taxon>Bacilli</taxon>
        <taxon>Bacillales</taxon>
        <taxon>Paenibacillaceae</taxon>
        <taxon>Paenibacillus</taxon>
    </lineage>
</organism>
<evidence type="ECO:0000313" key="2">
    <source>
        <dbReference type="Proteomes" id="UP000637643"/>
    </source>
</evidence>
<name>A0A917D7N4_9BACL</name>
<protein>
    <submittedName>
        <fullName evidence="1">Uncharacterized protein</fullName>
    </submittedName>
</protein>
<dbReference type="Proteomes" id="UP000637643">
    <property type="component" value="Unassembled WGS sequence"/>
</dbReference>
<accession>A0A917D7N4</accession>
<sequence length="137" mass="16073">MKREEAEKVLGVGEEGLMKYTFYSNGVNVFYRDDKVVSFYLGEKSKGVYRTSRGVEIGMSKAKFIELFGEKHVNEEENGEPYYMYDIVNKEYLKLEDIKSIERIHLENIYVSSISEDVDENIDAIMIFDRRSFLYSD</sequence>
<keyword evidence="2" id="KW-1185">Reference proteome</keyword>
<reference evidence="1" key="1">
    <citation type="journal article" date="2014" name="Int. J. Syst. Evol. Microbiol.">
        <title>Complete genome sequence of Corynebacterium casei LMG S-19264T (=DSM 44701T), isolated from a smear-ripened cheese.</title>
        <authorList>
            <consortium name="US DOE Joint Genome Institute (JGI-PGF)"/>
            <person name="Walter F."/>
            <person name="Albersmeier A."/>
            <person name="Kalinowski J."/>
            <person name="Ruckert C."/>
        </authorList>
    </citation>
    <scope>NUCLEOTIDE SEQUENCE</scope>
    <source>
        <strain evidence="1">CGMCC 1.16134</strain>
    </source>
</reference>
<comment type="caution">
    <text evidence="1">The sequence shown here is derived from an EMBL/GenBank/DDBJ whole genome shotgun (WGS) entry which is preliminary data.</text>
</comment>
<dbReference type="AlphaFoldDB" id="A0A917D7N4"/>
<evidence type="ECO:0000313" key="1">
    <source>
        <dbReference type="EMBL" id="GGG13728.1"/>
    </source>
</evidence>
<dbReference type="RefSeq" id="WP_189032535.1">
    <property type="nucleotide sequence ID" value="NZ_BMKR01000064.1"/>
</dbReference>
<reference evidence="1" key="2">
    <citation type="submission" date="2020-09" db="EMBL/GenBank/DDBJ databases">
        <authorList>
            <person name="Sun Q."/>
            <person name="Zhou Y."/>
        </authorList>
    </citation>
    <scope>NUCLEOTIDE SEQUENCE</scope>
    <source>
        <strain evidence="1">CGMCC 1.16134</strain>
    </source>
</reference>
<proteinExistence type="predicted"/>
<gene>
    <name evidence="1" type="ORF">GCM10010912_67670</name>
</gene>